<dbReference type="GO" id="GO:0005886">
    <property type="term" value="C:plasma membrane"/>
    <property type="evidence" value="ECO:0007669"/>
    <property type="project" value="UniProtKB-SubCell"/>
</dbReference>
<dbReference type="STRING" id="469383.Cwoe_5115"/>
<organism evidence="9 10">
    <name type="scientific">Conexibacter woesei (strain DSM 14684 / CCUG 47730 / CIP 108061 / JCM 11494 / NBRC 100937 / ID131577)</name>
    <dbReference type="NCBI Taxonomy" id="469383"/>
    <lineage>
        <taxon>Bacteria</taxon>
        <taxon>Bacillati</taxon>
        <taxon>Actinomycetota</taxon>
        <taxon>Thermoleophilia</taxon>
        <taxon>Solirubrobacterales</taxon>
        <taxon>Conexibacteraceae</taxon>
        <taxon>Conexibacter</taxon>
    </lineage>
</organism>
<evidence type="ECO:0000256" key="1">
    <source>
        <dbReference type="ARBA" id="ARBA00004651"/>
    </source>
</evidence>
<dbReference type="OrthoDB" id="147639at2"/>
<keyword evidence="5 7" id="KW-1133">Transmembrane helix</keyword>
<feature type="domain" description="ABC transmembrane type-1" evidence="8">
    <location>
        <begin position="97"/>
        <end position="306"/>
    </location>
</feature>
<evidence type="ECO:0000256" key="4">
    <source>
        <dbReference type="ARBA" id="ARBA00022692"/>
    </source>
</evidence>
<evidence type="ECO:0000256" key="2">
    <source>
        <dbReference type="ARBA" id="ARBA00022448"/>
    </source>
</evidence>
<keyword evidence="6 7" id="KW-0472">Membrane</keyword>
<feature type="transmembrane region" description="Helical" evidence="7">
    <location>
        <begin position="240"/>
        <end position="263"/>
    </location>
</feature>
<keyword evidence="3" id="KW-1003">Cell membrane</keyword>
<evidence type="ECO:0000259" key="8">
    <source>
        <dbReference type="PROSITE" id="PS50928"/>
    </source>
</evidence>
<dbReference type="PANTHER" id="PTHR43163">
    <property type="entry name" value="DIPEPTIDE TRANSPORT SYSTEM PERMEASE PROTEIN DPPB-RELATED"/>
    <property type="match status" value="1"/>
</dbReference>
<reference evidence="9 10" key="1">
    <citation type="journal article" date="2010" name="Stand. Genomic Sci.">
        <title>Complete genome sequence of Conexibacter woesei type strain (ID131577).</title>
        <authorList>
            <person name="Pukall R."/>
            <person name="Lapidus A."/>
            <person name="Glavina Del Rio T."/>
            <person name="Copeland A."/>
            <person name="Tice H."/>
            <person name="Cheng J.-F."/>
            <person name="Lucas S."/>
            <person name="Chen F."/>
            <person name="Nolan M."/>
            <person name="Bruce D."/>
            <person name="Goodwin L."/>
            <person name="Pitluck S."/>
            <person name="Mavromatis K."/>
            <person name="Ivanova N."/>
            <person name="Ovchinnikova G."/>
            <person name="Pati A."/>
            <person name="Chen A."/>
            <person name="Palaniappan K."/>
            <person name="Land M."/>
            <person name="Hauser L."/>
            <person name="Chang Y.-J."/>
            <person name="Jeffries C.D."/>
            <person name="Chain P."/>
            <person name="Meincke L."/>
            <person name="Sims D."/>
            <person name="Brettin T."/>
            <person name="Detter J.C."/>
            <person name="Rohde M."/>
            <person name="Goeker M."/>
            <person name="Bristow J."/>
            <person name="Eisen J.A."/>
            <person name="Markowitz V."/>
            <person name="Kyrpides N.C."/>
            <person name="Klenk H.-P."/>
            <person name="Hugenholtz P."/>
        </authorList>
    </citation>
    <scope>NUCLEOTIDE SEQUENCE [LARGE SCALE GENOMIC DNA]</scope>
    <source>
        <strain evidence="10">DSM 14684 / CIP 108061 / JCM 11494 / NBRC 100937 / ID131577</strain>
    </source>
</reference>
<keyword evidence="10" id="KW-1185">Reference proteome</keyword>
<evidence type="ECO:0000313" key="9">
    <source>
        <dbReference type="EMBL" id="ADB53524.1"/>
    </source>
</evidence>
<dbReference type="EMBL" id="CP001854">
    <property type="protein sequence ID" value="ADB53524.1"/>
    <property type="molecule type" value="Genomic_DNA"/>
</dbReference>
<dbReference type="AlphaFoldDB" id="D3FDD2"/>
<keyword evidence="4 7" id="KW-0812">Transmembrane</keyword>
<proteinExistence type="inferred from homology"/>
<dbReference type="CDD" id="cd06261">
    <property type="entry name" value="TM_PBP2"/>
    <property type="match status" value="1"/>
</dbReference>
<feature type="transmembrane region" description="Helical" evidence="7">
    <location>
        <begin position="9"/>
        <end position="30"/>
    </location>
</feature>
<dbReference type="Proteomes" id="UP000008229">
    <property type="component" value="Chromosome"/>
</dbReference>
<sequence>MTSAIGRRVLTSLGILLLASLVIFFGLHLLPGDPTFARLGVSVGSDPAQLAQLRAELGLDRPLVVQYGDWLAGALQLDLGASYFSQQSTTSLIAGRLEPSIELALLSLVVAVLVAVPLAMVSALRPGSALDRLLTVASSAGIALPPFWVGIMLLSLVSVRWGLLPSRGFVSFAEDPVQNLRHMVLPVLTMAIAVAAPIARFLRAALIEALATDWARAARGKGLSDREIVRRYALRNATVPTLNVVGTIVGSMLGGVVVVEYAFGIPGIGSLGVDAITMRDYAVAQGVVLTAAVAFILVTLVVDLLSLAIDPRLRQAAIA</sequence>
<evidence type="ECO:0000256" key="3">
    <source>
        <dbReference type="ARBA" id="ARBA00022475"/>
    </source>
</evidence>
<dbReference type="Pfam" id="PF19300">
    <property type="entry name" value="BPD_transp_1_N"/>
    <property type="match status" value="1"/>
</dbReference>
<name>D3FDD2_CONWI</name>
<dbReference type="PROSITE" id="PS50928">
    <property type="entry name" value="ABC_TM1"/>
    <property type="match status" value="1"/>
</dbReference>
<feature type="transmembrane region" description="Helical" evidence="7">
    <location>
        <begin position="136"/>
        <end position="163"/>
    </location>
</feature>
<dbReference type="RefSeq" id="WP_012936575.1">
    <property type="nucleotide sequence ID" value="NC_013739.1"/>
</dbReference>
<evidence type="ECO:0000256" key="7">
    <source>
        <dbReference type="RuleBase" id="RU363032"/>
    </source>
</evidence>
<dbReference type="PANTHER" id="PTHR43163:SF6">
    <property type="entry name" value="DIPEPTIDE TRANSPORT SYSTEM PERMEASE PROTEIN DPPB-RELATED"/>
    <property type="match status" value="1"/>
</dbReference>
<feature type="transmembrane region" description="Helical" evidence="7">
    <location>
        <begin position="103"/>
        <end position="124"/>
    </location>
</feature>
<feature type="transmembrane region" description="Helical" evidence="7">
    <location>
        <begin position="183"/>
        <end position="202"/>
    </location>
</feature>
<dbReference type="Gene3D" id="1.10.3720.10">
    <property type="entry name" value="MetI-like"/>
    <property type="match status" value="1"/>
</dbReference>
<keyword evidence="2 7" id="KW-0813">Transport</keyword>
<evidence type="ECO:0000313" key="10">
    <source>
        <dbReference type="Proteomes" id="UP000008229"/>
    </source>
</evidence>
<dbReference type="KEGG" id="cwo:Cwoe_5115"/>
<dbReference type="HOGENOM" id="CLU_036879_0_1_11"/>
<dbReference type="Pfam" id="PF00528">
    <property type="entry name" value="BPD_transp_1"/>
    <property type="match status" value="1"/>
</dbReference>
<dbReference type="eggNOG" id="COG0601">
    <property type="taxonomic scope" value="Bacteria"/>
</dbReference>
<accession>D3FDD2</accession>
<protein>
    <submittedName>
        <fullName evidence="9">Binding-protein-dependent transport systems inner membrane component</fullName>
    </submittedName>
</protein>
<dbReference type="InterPro" id="IPR045621">
    <property type="entry name" value="BPD_transp_1_N"/>
</dbReference>
<feature type="transmembrane region" description="Helical" evidence="7">
    <location>
        <begin position="283"/>
        <end position="305"/>
    </location>
</feature>
<evidence type="ECO:0000256" key="6">
    <source>
        <dbReference type="ARBA" id="ARBA00023136"/>
    </source>
</evidence>
<comment type="similarity">
    <text evidence="7">Belongs to the binding-protein-dependent transport system permease family.</text>
</comment>
<comment type="subcellular location">
    <subcellularLocation>
        <location evidence="1 7">Cell membrane</location>
        <topology evidence="1 7">Multi-pass membrane protein</topology>
    </subcellularLocation>
</comment>
<dbReference type="InterPro" id="IPR000515">
    <property type="entry name" value="MetI-like"/>
</dbReference>
<dbReference type="SUPFAM" id="SSF161098">
    <property type="entry name" value="MetI-like"/>
    <property type="match status" value="1"/>
</dbReference>
<dbReference type="InterPro" id="IPR035906">
    <property type="entry name" value="MetI-like_sf"/>
</dbReference>
<evidence type="ECO:0000256" key="5">
    <source>
        <dbReference type="ARBA" id="ARBA00022989"/>
    </source>
</evidence>
<reference evidence="10" key="2">
    <citation type="submission" date="2010-01" db="EMBL/GenBank/DDBJ databases">
        <title>The complete genome of Conexibacter woesei DSM 14684.</title>
        <authorList>
            <consortium name="US DOE Joint Genome Institute (JGI-PGF)"/>
            <person name="Lucas S."/>
            <person name="Copeland A."/>
            <person name="Lapidus A."/>
            <person name="Glavina del Rio T."/>
            <person name="Dalin E."/>
            <person name="Tice H."/>
            <person name="Bruce D."/>
            <person name="Goodwin L."/>
            <person name="Pitluck S."/>
            <person name="Kyrpides N."/>
            <person name="Mavromatis K."/>
            <person name="Ivanova N."/>
            <person name="Mikhailova N."/>
            <person name="Chertkov O."/>
            <person name="Brettin T."/>
            <person name="Detter J.C."/>
            <person name="Han C."/>
            <person name="Larimer F."/>
            <person name="Land M."/>
            <person name="Hauser L."/>
            <person name="Markowitz V."/>
            <person name="Cheng J.-F."/>
            <person name="Hugenholtz P."/>
            <person name="Woyke T."/>
            <person name="Wu D."/>
            <person name="Pukall R."/>
            <person name="Steenblock K."/>
            <person name="Schneider S."/>
            <person name="Klenk H.-P."/>
            <person name="Eisen J.A."/>
        </authorList>
    </citation>
    <scope>NUCLEOTIDE SEQUENCE [LARGE SCALE GENOMIC DNA]</scope>
    <source>
        <strain evidence="10">DSM 14684 / CIP 108061 / JCM 11494 / NBRC 100937 / ID131577</strain>
    </source>
</reference>
<dbReference type="GO" id="GO:0055085">
    <property type="term" value="P:transmembrane transport"/>
    <property type="evidence" value="ECO:0007669"/>
    <property type="project" value="InterPro"/>
</dbReference>
<gene>
    <name evidence="9" type="ordered locus">Cwoe_5115</name>
</gene>